<dbReference type="Gene3D" id="4.10.80.300">
    <property type="match status" value="1"/>
</dbReference>
<evidence type="ECO:0000256" key="3">
    <source>
        <dbReference type="ARBA" id="ARBA00021838"/>
    </source>
</evidence>
<evidence type="ECO:0000313" key="11">
    <source>
        <dbReference type="EMBL" id="CAE6433592.1"/>
    </source>
</evidence>
<comment type="caution">
    <text evidence="11">The sequence shown here is derived from an EMBL/GenBank/DDBJ whole genome shotgun (WGS) entry which is preliminary data.</text>
</comment>
<protein>
    <recommendedName>
        <fullName evidence="3">H/ACA ribonucleoprotein complex subunit NOP10</fullName>
    </recommendedName>
    <alternativeName>
        <fullName evidence="8">Nucleolar protein 10</fullName>
    </alternativeName>
    <alternativeName>
        <fullName evidence="9">Nucleolar protein family A member 3</fullName>
    </alternativeName>
    <alternativeName>
        <fullName evidence="10">snoRNP protein NOP10</fullName>
    </alternativeName>
</protein>
<dbReference type="GO" id="GO:1990904">
    <property type="term" value="C:ribonucleoprotein complex"/>
    <property type="evidence" value="ECO:0007669"/>
    <property type="project" value="UniProtKB-KW"/>
</dbReference>
<dbReference type="InterPro" id="IPR007264">
    <property type="entry name" value="H/ACA_rnp_Nop10"/>
</dbReference>
<sequence>MHLMYTLDEEGKRIYTLKKVTPGGKITKSAHPGTSVLAGRQVRETSRYDQKAVWNSAHAAAGKTNVGRENLSMDIFYS</sequence>
<evidence type="ECO:0000256" key="10">
    <source>
        <dbReference type="ARBA" id="ARBA00032266"/>
    </source>
</evidence>
<dbReference type="GO" id="GO:0006364">
    <property type="term" value="P:rRNA processing"/>
    <property type="evidence" value="ECO:0007669"/>
    <property type="project" value="UniProtKB-KW"/>
</dbReference>
<dbReference type="FunFam" id="4.10.80.300:FF:000001">
    <property type="entry name" value="H/ACA ribonucleoprotein complex subunit 3"/>
    <property type="match status" value="1"/>
</dbReference>
<dbReference type="GO" id="GO:0030515">
    <property type="term" value="F:snoRNA binding"/>
    <property type="evidence" value="ECO:0007669"/>
    <property type="project" value="InterPro"/>
</dbReference>
<accession>A0A8H3AJS6</accession>
<evidence type="ECO:0000256" key="7">
    <source>
        <dbReference type="ARBA" id="ARBA00023274"/>
    </source>
</evidence>
<dbReference type="GO" id="GO:0005730">
    <property type="term" value="C:nucleolus"/>
    <property type="evidence" value="ECO:0007669"/>
    <property type="project" value="UniProtKB-SubCell"/>
</dbReference>
<evidence type="ECO:0000256" key="8">
    <source>
        <dbReference type="ARBA" id="ARBA00030185"/>
    </source>
</evidence>
<keyword evidence="4" id="KW-0690">Ribosome biogenesis</keyword>
<comment type="similarity">
    <text evidence="2">Belongs to the NOP10 family.</text>
</comment>
<dbReference type="EMBL" id="CAJMWV010001306">
    <property type="protein sequence ID" value="CAE6433592.1"/>
    <property type="molecule type" value="Genomic_DNA"/>
</dbReference>
<evidence type="ECO:0000256" key="1">
    <source>
        <dbReference type="ARBA" id="ARBA00004604"/>
    </source>
</evidence>
<keyword evidence="7" id="KW-0687">Ribonucleoprotein</keyword>
<proteinExistence type="inferred from homology"/>
<name>A0A8H3AJS6_9AGAM</name>
<reference evidence="11" key="1">
    <citation type="submission" date="2021-01" db="EMBL/GenBank/DDBJ databases">
        <authorList>
            <person name="Kaushik A."/>
        </authorList>
    </citation>
    <scope>NUCLEOTIDE SEQUENCE</scope>
    <source>
        <strain evidence="11">AG3-1AP</strain>
    </source>
</reference>
<evidence type="ECO:0000313" key="12">
    <source>
        <dbReference type="Proteomes" id="UP000663831"/>
    </source>
</evidence>
<dbReference type="Proteomes" id="UP000663831">
    <property type="component" value="Unassembled WGS sequence"/>
</dbReference>
<evidence type="ECO:0000256" key="4">
    <source>
        <dbReference type="ARBA" id="ARBA00022517"/>
    </source>
</evidence>
<gene>
    <name evidence="11" type="ORF">RDB_LOCUS45788</name>
</gene>
<keyword evidence="6" id="KW-0539">Nucleus</keyword>
<evidence type="ECO:0000256" key="5">
    <source>
        <dbReference type="ARBA" id="ARBA00022552"/>
    </source>
</evidence>
<dbReference type="Pfam" id="PF04135">
    <property type="entry name" value="Nop10p"/>
    <property type="match status" value="1"/>
</dbReference>
<comment type="subcellular location">
    <subcellularLocation>
        <location evidence="1">Nucleus</location>
        <location evidence="1">Nucleolus</location>
    </subcellularLocation>
</comment>
<keyword evidence="5" id="KW-0698">rRNA processing</keyword>
<evidence type="ECO:0000256" key="6">
    <source>
        <dbReference type="ARBA" id="ARBA00023242"/>
    </source>
</evidence>
<evidence type="ECO:0000256" key="2">
    <source>
        <dbReference type="ARBA" id="ARBA00009462"/>
    </source>
</evidence>
<dbReference type="AlphaFoldDB" id="A0A8H3AJS6"/>
<dbReference type="SUPFAM" id="SSF144210">
    <property type="entry name" value="Nop10-like SnoRNP"/>
    <property type="match status" value="1"/>
</dbReference>
<dbReference type="InterPro" id="IPR036756">
    <property type="entry name" value="H/ACA_rnp_Nop10_sf"/>
</dbReference>
<evidence type="ECO:0000256" key="9">
    <source>
        <dbReference type="ARBA" id="ARBA00031779"/>
    </source>
</evidence>
<organism evidence="11 12">
    <name type="scientific">Rhizoctonia solani</name>
    <dbReference type="NCBI Taxonomy" id="456999"/>
    <lineage>
        <taxon>Eukaryota</taxon>
        <taxon>Fungi</taxon>
        <taxon>Dikarya</taxon>
        <taxon>Basidiomycota</taxon>
        <taxon>Agaricomycotina</taxon>
        <taxon>Agaricomycetes</taxon>
        <taxon>Cantharellales</taxon>
        <taxon>Ceratobasidiaceae</taxon>
        <taxon>Rhizoctonia</taxon>
    </lineage>
</organism>
<dbReference type="GO" id="GO:0001522">
    <property type="term" value="P:pseudouridine synthesis"/>
    <property type="evidence" value="ECO:0007669"/>
    <property type="project" value="InterPro"/>
</dbReference>